<feature type="signal peptide" evidence="4">
    <location>
        <begin position="1"/>
        <end position="40"/>
    </location>
</feature>
<feature type="region of interest" description="Disordered" evidence="3">
    <location>
        <begin position="120"/>
        <end position="313"/>
    </location>
</feature>
<comment type="caution">
    <text evidence="6">The sequence shown here is derived from an EMBL/GenBank/DDBJ whole genome shotgun (WGS) entry which is preliminary data.</text>
</comment>
<evidence type="ECO:0000256" key="2">
    <source>
        <dbReference type="ARBA" id="ARBA00022801"/>
    </source>
</evidence>
<evidence type="ECO:0000256" key="4">
    <source>
        <dbReference type="SAM" id="SignalP"/>
    </source>
</evidence>
<dbReference type="InterPro" id="IPR018392">
    <property type="entry name" value="LysM"/>
</dbReference>
<dbReference type="CDD" id="cd13925">
    <property type="entry name" value="RPF"/>
    <property type="match status" value="1"/>
</dbReference>
<comment type="similarity">
    <text evidence="1">Belongs to the transglycosylase family. Rpf subfamily.</text>
</comment>
<dbReference type="SUPFAM" id="SSF53955">
    <property type="entry name" value="Lysozyme-like"/>
    <property type="match status" value="1"/>
</dbReference>
<feature type="compositionally biased region" description="Low complexity" evidence="3">
    <location>
        <begin position="193"/>
        <end position="206"/>
    </location>
</feature>
<dbReference type="Gene3D" id="1.10.530.10">
    <property type="match status" value="1"/>
</dbReference>
<organism evidence="6 7">
    <name type="scientific">Streptomyces blastmyceticus</name>
    <dbReference type="NCBI Taxonomy" id="68180"/>
    <lineage>
        <taxon>Bacteria</taxon>
        <taxon>Bacillati</taxon>
        <taxon>Actinomycetota</taxon>
        <taxon>Actinomycetes</taxon>
        <taxon>Kitasatosporales</taxon>
        <taxon>Streptomycetaceae</taxon>
        <taxon>Streptomyces</taxon>
    </lineage>
</organism>
<dbReference type="InterPro" id="IPR023346">
    <property type="entry name" value="Lysozyme-like_dom_sf"/>
</dbReference>
<dbReference type="InterPro" id="IPR036779">
    <property type="entry name" value="LysM_dom_sf"/>
</dbReference>
<gene>
    <name evidence="6" type="primary">rpfC</name>
    <name evidence="6" type="ORF">GCM10010319_13710</name>
</gene>
<keyword evidence="2" id="KW-0378">Hydrolase</keyword>
<dbReference type="Gene3D" id="3.10.350.10">
    <property type="entry name" value="LysM domain"/>
    <property type="match status" value="1"/>
</dbReference>
<dbReference type="SMART" id="SM00257">
    <property type="entry name" value="LysM"/>
    <property type="match status" value="1"/>
</dbReference>
<feature type="compositionally biased region" description="Basic and acidic residues" evidence="3">
    <location>
        <begin position="279"/>
        <end position="301"/>
    </location>
</feature>
<feature type="chain" id="PRO_5047043335" evidence="4">
    <location>
        <begin position="41"/>
        <end position="358"/>
    </location>
</feature>
<dbReference type="SUPFAM" id="SSF54106">
    <property type="entry name" value="LysM domain"/>
    <property type="match status" value="1"/>
</dbReference>
<proteinExistence type="inferred from homology"/>
<accession>A0ABP3G850</accession>
<dbReference type="Pfam" id="PF01476">
    <property type="entry name" value="LysM"/>
    <property type="match status" value="1"/>
</dbReference>
<dbReference type="InterPro" id="IPR010618">
    <property type="entry name" value="RPF"/>
</dbReference>
<keyword evidence="7" id="KW-1185">Reference proteome</keyword>
<keyword evidence="4" id="KW-0732">Signal</keyword>
<feature type="domain" description="LysM" evidence="5">
    <location>
        <begin position="307"/>
        <end position="356"/>
    </location>
</feature>
<dbReference type="Pfam" id="PF06737">
    <property type="entry name" value="Transglycosylas"/>
    <property type="match status" value="1"/>
</dbReference>
<evidence type="ECO:0000313" key="6">
    <source>
        <dbReference type="EMBL" id="GAA0339006.1"/>
    </source>
</evidence>
<dbReference type="CDD" id="cd00118">
    <property type="entry name" value="LysM"/>
    <property type="match status" value="1"/>
</dbReference>
<evidence type="ECO:0000313" key="7">
    <source>
        <dbReference type="Proteomes" id="UP001500063"/>
    </source>
</evidence>
<name>A0ABP3G850_9ACTN</name>
<dbReference type="PANTHER" id="PTHR34700">
    <property type="entry name" value="POTASSIUM BINDING PROTEIN KBP"/>
    <property type="match status" value="1"/>
</dbReference>
<feature type="compositionally biased region" description="Low complexity" evidence="3">
    <location>
        <begin position="156"/>
        <end position="182"/>
    </location>
</feature>
<protein>
    <submittedName>
        <fullName evidence="6">Resuscitation-promoting factor protein RpfC</fullName>
    </submittedName>
</protein>
<dbReference type="PROSITE" id="PS51782">
    <property type="entry name" value="LYSM"/>
    <property type="match status" value="1"/>
</dbReference>
<dbReference type="EMBL" id="BAAABW010000008">
    <property type="protein sequence ID" value="GAA0339006.1"/>
    <property type="molecule type" value="Genomic_DNA"/>
</dbReference>
<evidence type="ECO:0000256" key="3">
    <source>
        <dbReference type="SAM" id="MobiDB-lite"/>
    </source>
</evidence>
<reference evidence="7" key="1">
    <citation type="journal article" date="2019" name="Int. J. Syst. Evol. Microbiol.">
        <title>The Global Catalogue of Microorganisms (GCM) 10K type strain sequencing project: providing services to taxonomists for standard genome sequencing and annotation.</title>
        <authorList>
            <consortium name="The Broad Institute Genomics Platform"/>
            <consortium name="The Broad Institute Genome Sequencing Center for Infectious Disease"/>
            <person name="Wu L."/>
            <person name="Ma J."/>
        </authorList>
    </citation>
    <scope>NUCLEOTIDE SEQUENCE [LARGE SCALE GENOMIC DNA]</scope>
    <source>
        <strain evidence="7">JCM 4565</strain>
    </source>
</reference>
<evidence type="ECO:0000259" key="5">
    <source>
        <dbReference type="PROSITE" id="PS51782"/>
    </source>
</evidence>
<dbReference type="PANTHER" id="PTHR34700:SF4">
    <property type="entry name" value="PHAGE-LIKE ELEMENT PBSX PROTEIN XKDP"/>
    <property type="match status" value="1"/>
</dbReference>
<dbReference type="Proteomes" id="UP001500063">
    <property type="component" value="Unassembled WGS sequence"/>
</dbReference>
<dbReference type="InterPro" id="IPR052196">
    <property type="entry name" value="Bact_Kbp"/>
</dbReference>
<evidence type="ECO:0000256" key="1">
    <source>
        <dbReference type="ARBA" id="ARBA00010830"/>
    </source>
</evidence>
<dbReference type="PRINTS" id="PR01217">
    <property type="entry name" value="PRICHEXTENSN"/>
</dbReference>
<sequence>MRSGNGRHRRPRQVPAVVVAAGVTGSALAMPLLAATGANAADAPTWDRVAQCESGGTWSTNSGNGAYGGLQMTQELWEQYGGRSYAPRPDLASRQQQIAVADKVLNANGTGSWQACGTSAGLAKDGKAPDVNPGSTKEPSYDAPAPRAPEHAPSAPTTGGSAPSDSTASPAAPASPSANPDAKTPDAKNPDAKPSSGTPSPSTSGKPDGGKHRKDPGGPTTGPSTGPTGDPTEIPTPGTPSTQPPANPPSGTRPTDPAQPDSPSTEAPESGSGAGSGKHRAEPPRSDDGDRASRGGDDARAGKPGAGDYTVRPGDNLSVIAEAHSVNGGWHSLYQRNEKVVGSDPDLILPGQRLEVGK</sequence>
<feature type="compositionally biased region" description="Low complexity" evidence="3">
    <location>
        <begin position="217"/>
        <end position="232"/>
    </location>
</feature>